<gene>
    <name evidence="1" type="ORF">Ccrd_026897</name>
</gene>
<dbReference type="AlphaFoldDB" id="A0A103H551"/>
<dbReference type="Proteomes" id="UP000243975">
    <property type="component" value="Unassembled WGS sequence"/>
</dbReference>
<dbReference type="EMBL" id="LEKV01010087">
    <property type="protein sequence ID" value="KVE83639.1"/>
    <property type="molecule type" value="Genomic_DNA"/>
</dbReference>
<reference evidence="1 2" key="1">
    <citation type="journal article" date="2016" name="Sci. Rep.">
        <title>The genome sequence of the outbreeding globe artichoke constructed de novo incorporating a phase-aware low-pass sequencing strategy of F1 progeny.</title>
        <authorList>
            <person name="Scaglione D."/>
            <person name="Reyes-Chin-Wo S."/>
            <person name="Acquadro A."/>
            <person name="Froenicke L."/>
            <person name="Portis E."/>
            <person name="Beitel C."/>
            <person name="Tirone M."/>
            <person name="Mauro R."/>
            <person name="Lo Monaco A."/>
            <person name="Mauromicale G."/>
            <person name="Faccioli P."/>
            <person name="Cattivelli L."/>
            <person name="Rieseberg L."/>
            <person name="Michelmore R."/>
            <person name="Lanteri S."/>
        </authorList>
    </citation>
    <scope>NUCLEOTIDE SEQUENCE [LARGE SCALE GENOMIC DNA]</scope>
    <source>
        <strain evidence="1">2C</strain>
    </source>
</reference>
<evidence type="ECO:0000313" key="2">
    <source>
        <dbReference type="Proteomes" id="UP000243975"/>
    </source>
</evidence>
<evidence type="ECO:0000313" key="1">
    <source>
        <dbReference type="EMBL" id="KVE83639.1"/>
    </source>
</evidence>
<accession>A0A103H551</accession>
<organism evidence="1 2">
    <name type="scientific">Cynara cardunculus var. scolymus</name>
    <name type="common">Globe artichoke</name>
    <name type="synonym">Cynara scolymus</name>
    <dbReference type="NCBI Taxonomy" id="59895"/>
    <lineage>
        <taxon>Eukaryota</taxon>
        <taxon>Viridiplantae</taxon>
        <taxon>Streptophyta</taxon>
        <taxon>Embryophyta</taxon>
        <taxon>Tracheophyta</taxon>
        <taxon>Spermatophyta</taxon>
        <taxon>Magnoliopsida</taxon>
        <taxon>eudicotyledons</taxon>
        <taxon>Gunneridae</taxon>
        <taxon>Pentapetalae</taxon>
        <taxon>asterids</taxon>
        <taxon>campanulids</taxon>
        <taxon>Asterales</taxon>
        <taxon>Asteraceae</taxon>
        <taxon>Carduoideae</taxon>
        <taxon>Cardueae</taxon>
        <taxon>Carduinae</taxon>
        <taxon>Cynara</taxon>
    </lineage>
</organism>
<feature type="non-terminal residue" evidence="1">
    <location>
        <position position="171"/>
    </location>
</feature>
<protein>
    <submittedName>
        <fullName evidence="1">Uncharacterized protein</fullName>
    </submittedName>
</protein>
<dbReference type="Gramene" id="KVE83639">
    <property type="protein sequence ID" value="KVE83639"/>
    <property type="gene ID" value="Ccrd_026897"/>
</dbReference>
<feature type="non-terminal residue" evidence="1">
    <location>
        <position position="1"/>
    </location>
</feature>
<keyword evidence="2" id="KW-1185">Reference proteome</keyword>
<comment type="caution">
    <text evidence="1">The sequence shown here is derived from an EMBL/GenBank/DDBJ whole genome shotgun (WGS) entry which is preliminary data.</text>
</comment>
<sequence length="171" mass="18795">VANSSSLTVCEATLKSFTATTSQQQLHSNKLKTCLPDAQQLHCDSYNINNFAVLKLSNSSNFKTEQQKLALTVLAITALFTDLDSSRLGCLSNNKNNSSNRLQVLATDLKQQHVDPIQCSQQSVQIEEAATLQHVYNITADCRNLLKSVGVKTAVDSRKERSSSTSKYTLK</sequence>
<proteinExistence type="predicted"/>
<name>A0A103H551_CYNCS</name>